<reference evidence="2 3" key="1">
    <citation type="submission" date="2019-03" db="EMBL/GenBank/DDBJ databases">
        <title>Algoriphagus sp. nov, a new strain isolated from root system soil of mangrove plant Kandelia.</title>
        <authorList>
            <person name="Yin Q."/>
            <person name="Wang K."/>
            <person name="Song Z."/>
        </authorList>
    </citation>
    <scope>NUCLEOTIDE SEQUENCE [LARGE SCALE GENOMIC DNA]</scope>
    <source>
        <strain evidence="2 3">XY-J91</strain>
    </source>
</reference>
<proteinExistence type="predicted"/>
<dbReference type="Proteomes" id="UP000297647">
    <property type="component" value="Unassembled WGS sequence"/>
</dbReference>
<sequence length="181" mass="20706">MKNSRIILLFLVVIFAACSGKKYVTVPKGIYDGFDLTEYKSFDFFEMKGPDEPGPNFKENIQYLQDAITKKMEERGLKRDSSNPELKINLGIRVQDKVQTRETNLATDPFMYTGQRNYTWSVREIPVNTYKEGSLTMHLVDNESNEAVWIGTIDRALPNKEKNLPATIQSAVDLLFAKIDN</sequence>
<organism evidence="2 3">
    <name type="scientific">Algoriphagus kandeliae</name>
    <dbReference type="NCBI Taxonomy" id="2562278"/>
    <lineage>
        <taxon>Bacteria</taxon>
        <taxon>Pseudomonadati</taxon>
        <taxon>Bacteroidota</taxon>
        <taxon>Cytophagia</taxon>
        <taxon>Cytophagales</taxon>
        <taxon>Cyclobacteriaceae</taxon>
        <taxon>Algoriphagus</taxon>
    </lineage>
</organism>
<gene>
    <name evidence="2" type="ORF">E4S40_09625</name>
</gene>
<dbReference type="InterPro" id="IPR025411">
    <property type="entry name" value="DUF4136"/>
</dbReference>
<dbReference type="Gene3D" id="3.30.160.670">
    <property type="match status" value="1"/>
</dbReference>
<evidence type="ECO:0000313" key="2">
    <source>
        <dbReference type="EMBL" id="TFV94285.1"/>
    </source>
</evidence>
<dbReference type="Pfam" id="PF13590">
    <property type="entry name" value="DUF4136"/>
    <property type="match status" value="1"/>
</dbReference>
<dbReference type="RefSeq" id="WP_135073470.1">
    <property type="nucleotide sequence ID" value="NZ_SPSB01000003.1"/>
</dbReference>
<evidence type="ECO:0000259" key="1">
    <source>
        <dbReference type="Pfam" id="PF13590"/>
    </source>
</evidence>
<protein>
    <submittedName>
        <fullName evidence="2">DUF4136 domain-containing protein</fullName>
    </submittedName>
</protein>
<dbReference type="AlphaFoldDB" id="A0A4Y9QTL5"/>
<name>A0A4Y9QTL5_9BACT</name>
<comment type="caution">
    <text evidence="2">The sequence shown here is derived from an EMBL/GenBank/DDBJ whole genome shotgun (WGS) entry which is preliminary data.</text>
</comment>
<evidence type="ECO:0000313" key="3">
    <source>
        <dbReference type="Proteomes" id="UP000297647"/>
    </source>
</evidence>
<keyword evidence="3" id="KW-1185">Reference proteome</keyword>
<dbReference type="EMBL" id="SPSB01000003">
    <property type="protein sequence ID" value="TFV94285.1"/>
    <property type="molecule type" value="Genomic_DNA"/>
</dbReference>
<feature type="domain" description="DUF4136" evidence="1">
    <location>
        <begin position="34"/>
        <end position="178"/>
    </location>
</feature>
<dbReference type="PROSITE" id="PS51257">
    <property type="entry name" value="PROKAR_LIPOPROTEIN"/>
    <property type="match status" value="1"/>
</dbReference>
<accession>A0A4Y9QTL5</accession>
<dbReference type="OrthoDB" id="118896at2"/>